<sequence>MKDCYKSFIFSISHPYFLDKQEEKSIEKVGEKGNINQNTRF</sequence>
<dbReference type="AlphaFoldDB" id="A0A212K1H4"/>
<gene>
    <name evidence="1" type="ORF">KL86DYS2_12811</name>
</gene>
<dbReference type="EMBL" id="FLUL01000001">
    <property type="protein sequence ID" value="SBW05551.1"/>
    <property type="molecule type" value="Genomic_DNA"/>
</dbReference>
<accession>A0A212K1H4</accession>
<name>A0A212K1H4_9BACT</name>
<proteinExistence type="predicted"/>
<organism evidence="1">
    <name type="scientific">uncultured Dysgonomonas sp</name>
    <dbReference type="NCBI Taxonomy" id="206096"/>
    <lineage>
        <taxon>Bacteria</taxon>
        <taxon>Pseudomonadati</taxon>
        <taxon>Bacteroidota</taxon>
        <taxon>Bacteroidia</taxon>
        <taxon>Bacteroidales</taxon>
        <taxon>Dysgonomonadaceae</taxon>
        <taxon>Dysgonomonas</taxon>
        <taxon>environmental samples</taxon>
    </lineage>
</organism>
<protein>
    <submittedName>
        <fullName evidence="1">Uncharacterized protein</fullName>
    </submittedName>
</protein>
<evidence type="ECO:0000313" key="1">
    <source>
        <dbReference type="EMBL" id="SBW05551.1"/>
    </source>
</evidence>
<reference evidence="1" key="1">
    <citation type="submission" date="2016-04" db="EMBL/GenBank/DDBJ databases">
        <authorList>
            <person name="Evans L.H."/>
            <person name="Alamgir A."/>
            <person name="Owens N."/>
            <person name="Weber N.D."/>
            <person name="Virtaneva K."/>
            <person name="Barbian K."/>
            <person name="Babar A."/>
            <person name="Rosenke K."/>
        </authorList>
    </citation>
    <scope>NUCLEOTIDE SEQUENCE</scope>
    <source>
        <strain evidence="1">86-2</strain>
    </source>
</reference>